<reference evidence="3" key="1">
    <citation type="submission" date="2020-10" db="EMBL/GenBank/DDBJ databases">
        <authorList>
            <person name="Gilroy R."/>
        </authorList>
    </citation>
    <scope>NUCLEOTIDE SEQUENCE</scope>
    <source>
        <strain evidence="3">11167</strain>
    </source>
</reference>
<dbReference type="Pfam" id="PF16314">
    <property type="entry name" value="DUF4954"/>
    <property type="match status" value="1"/>
</dbReference>
<feature type="domain" description="DUF6819" evidence="2">
    <location>
        <begin position="562"/>
        <end position="665"/>
    </location>
</feature>
<dbReference type="AlphaFoldDB" id="A0A9D9H7C2"/>
<dbReference type="InterPro" id="IPR032533">
    <property type="entry name" value="DUF4954"/>
</dbReference>
<comment type="caution">
    <text evidence="3">The sequence shown here is derived from an EMBL/GenBank/DDBJ whole genome shotgun (WGS) entry which is preliminary data.</text>
</comment>
<evidence type="ECO:0000259" key="2">
    <source>
        <dbReference type="Pfam" id="PF20683"/>
    </source>
</evidence>
<dbReference type="EMBL" id="JADIMU010000057">
    <property type="protein sequence ID" value="MBO8443790.1"/>
    <property type="molecule type" value="Genomic_DNA"/>
</dbReference>
<dbReference type="InterPro" id="IPR049208">
    <property type="entry name" value="DUF6819"/>
</dbReference>
<evidence type="ECO:0000259" key="1">
    <source>
        <dbReference type="Pfam" id="PF16314"/>
    </source>
</evidence>
<evidence type="ECO:0000313" key="4">
    <source>
        <dbReference type="Proteomes" id="UP000823633"/>
    </source>
</evidence>
<name>A0A9D9H7C2_9SPIR</name>
<sequence>MESVDRVTLSPFDGFGHGFVDSRHLAPGEDENRLRFTQVPQDGYRQLTEEEIQRLKANGNSAADWSEILVKDPFDPATVRRNSFSGLVRLGPFVRQLVGFHDFFVEVGVTDSRLVSCDILSNAAVHNCPYISHYIIGEECIVYRVGELQTTDHSKFGVGIVKEGEDEDVRVTIDVMNEAGGREILPFVGMNSADAWLWAKHRGRPVLMERLKAFTEATATAKRGLYGTVGRHSVIKSCHIIKDVAFGEACYVKGCNKLKNLTVDSSQEEPTQLGEGIELVNGIVGRGSRVFYGSKAIRFVMGTHCSLKYGARLIHSYLGDNSTISCCEVLNNLIFPFHEEHHNNSFLIASLVMGQSNMAAGATIGSNHNSRKNDGELVAGRGFWPALATSVKHDSRFASFVLLSKGDYPYELDIRMPFSLLSDRGQRQLIPAYWWMYNLYALARNAWKFSVRDKRRDRSVAIVTDFLAPDTAGEIIKAIDLLEYWSGVAILGRGADRDEAARQGREALKAGIKVPVIAYDMENSRLGVRILKASEGWTSYHEMLLFYGMKTVSDWARERGESFSQVLKTHPDAVLEDYVNLGGQLTPKHRLEELMDDIEQRKVRSWDEVHACYTQLASLYAEDRLNNAIAVLEWLAHRRGRKIEDLYGEWDRKCIGLSGYIHDQALSSRKKDYESPFRHLTYDDEAERLAVLGKEPDEVPFPLPCYIGVSWA</sequence>
<dbReference type="Proteomes" id="UP000823633">
    <property type="component" value="Unassembled WGS sequence"/>
</dbReference>
<reference evidence="3" key="2">
    <citation type="journal article" date="2021" name="PeerJ">
        <title>Extensive microbial diversity within the chicken gut microbiome revealed by metagenomics and culture.</title>
        <authorList>
            <person name="Gilroy R."/>
            <person name="Ravi A."/>
            <person name="Getino M."/>
            <person name="Pursley I."/>
            <person name="Horton D.L."/>
            <person name="Alikhan N.F."/>
            <person name="Baker D."/>
            <person name="Gharbi K."/>
            <person name="Hall N."/>
            <person name="Watson M."/>
            <person name="Adriaenssens E.M."/>
            <person name="Foster-Nyarko E."/>
            <person name="Jarju S."/>
            <person name="Secka A."/>
            <person name="Antonio M."/>
            <person name="Oren A."/>
            <person name="Chaudhuri R.R."/>
            <person name="La Ragione R."/>
            <person name="Hildebrand F."/>
            <person name="Pallen M.J."/>
        </authorList>
    </citation>
    <scope>NUCLEOTIDE SEQUENCE</scope>
    <source>
        <strain evidence="3">11167</strain>
    </source>
</reference>
<gene>
    <name evidence="3" type="ORF">IAC42_08580</name>
</gene>
<accession>A0A9D9H7C2</accession>
<feature type="domain" description="DUF4954" evidence="1">
    <location>
        <begin position="44"/>
        <end position="483"/>
    </location>
</feature>
<proteinExistence type="predicted"/>
<dbReference type="Pfam" id="PF20683">
    <property type="entry name" value="DUF6819"/>
    <property type="match status" value="1"/>
</dbReference>
<protein>
    <submittedName>
        <fullName evidence="3">DUF4954 family protein</fullName>
    </submittedName>
</protein>
<evidence type="ECO:0000313" key="3">
    <source>
        <dbReference type="EMBL" id="MBO8443790.1"/>
    </source>
</evidence>
<organism evidence="3 4">
    <name type="scientific">Candidatus Aphodenecus pullistercoris</name>
    <dbReference type="NCBI Taxonomy" id="2840669"/>
    <lineage>
        <taxon>Bacteria</taxon>
        <taxon>Pseudomonadati</taxon>
        <taxon>Spirochaetota</taxon>
        <taxon>Spirochaetia</taxon>
        <taxon>Spirochaetales</taxon>
        <taxon>Candidatus Aphodenecus</taxon>
    </lineage>
</organism>